<feature type="transmembrane region" description="Helical" evidence="1">
    <location>
        <begin position="83"/>
        <end position="104"/>
    </location>
</feature>
<keyword evidence="1" id="KW-1133">Transmembrane helix</keyword>
<organism evidence="2 3">
    <name type="scientific">Pleomassaria siparia CBS 279.74</name>
    <dbReference type="NCBI Taxonomy" id="1314801"/>
    <lineage>
        <taxon>Eukaryota</taxon>
        <taxon>Fungi</taxon>
        <taxon>Dikarya</taxon>
        <taxon>Ascomycota</taxon>
        <taxon>Pezizomycotina</taxon>
        <taxon>Dothideomycetes</taxon>
        <taxon>Pleosporomycetidae</taxon>
        <taxon>Pleosporales</taxon>
        <taxon>Pleomassariaceae</taxon>
        <taxon>Pleomassaria</taxon>
    </lineage>
</organism>
<keyword evidence="1" id="KW-0812">Transmembrane</keyword>
<feature type="transmembrane region" description="Helical" evidence="1">
    <location>
        <begin position="663"/>
        <end position="685"/>
    </location>
</feature>
<dbReference type="AlphaFoldDB" id="A0A6G1K9M8"/>
<name>A0A6G1K9M8_9PLEO</name>
<evidence type="ECO:0000313" key="2">
    <source>
        <dbReference type="EMBL" id="KAF2709518.1"/>
    </source>
</evidence>
<evidence type="ECO:0000256" key="1">
    <source>
        <dbReference type="SAM" id="Phobius"/>
    </source>
</evidence>
<feature type="transmembrane region" description="Helical" evidence="1">
    <location>
        <begin position="184"/>
        <end position="202"/>
    </location>
</feature>
<dbReference type="OrthoDB" id="3692311at2759"/>
<reference evidence="2" key="1">
    <citation type="journal article" date="2020" name="Stud. Mycol.">
        <title>101 Dothideomycetes genomes: a test case for predicting lifestyles and emergence of pathogens.</title>
        <authorList>
            <person name="Haridas S."/>
            <person name="Albert R."/>
            <person name="Binder M."/>
            <person name="Bloem J."/>
            <person name="Labutti K."/>
            <person name="Salamov A."/>
            <person name="Andreopoulos B."/>
            <person name="Baker S."/>
            <person name="Barry K."/>
            <person name="Bills G."/>
            <person name="Bluhm B."/>
            <person name="Cannon C."/>
            <person name="Castanera R."/>
            <person name="Culley D."/>
            <person name="Daum C."/>
            <person name="Ezra D."/>
            <person name="Gonzalez J."/>
            <person name="Henrissat B."/>
            <person name="Kuo A."/>
            <person name="Liang C."/>
            <person name="Lipzen A."/>
            <person name="Lutzoni F."/>
            <person name="Magnuson J."/>
            <person name="Mondo S."/>
            <person name="Nolan M."/>
            <person name="Ohm R."/>
            <person name="Pangilinan J."/>
            <person name="Park H.-J."/>
            <person name="Ramirez L."/>
            <person name="Alfaro M."/>
            <person name="Sun H."/>
            <person name="Tritt A."/>
            <person name="Yoshinaga Y."/>
            <person name="Zwiers L.-H."/>
            <person name="Turgeon B."/>
            <person name="Goodwin S."/>
            <person name="Spatafora J."/>
            <person name="Crous P."/>
            <person name="Grigoriev I."/>
        </authorList>
    </citation>
    <scope>NUCLEOTIDE SEQUENCE</scope>
    <source>
        <strain evidence="2">CBS 279.74</strain>
    </source>
</reference>
<protein>
    <submittedName>
        <fullName evidence="2">Uncharacterized protein</fullName>
    </submittedName>
</protein>
<keyword evidence="3" id="KW-1185">Reference proteome</keyword>
<accession>A0A6G1K9M8</accession>
<feature type="transmembrane region" description="Helical" evidence="1">
    <location>
        <begin position="124"/>
        <end position="142"/>
    </location>
</feature>
<proteinExistence type="predicted"/>
<dbReference type="Proteomes" id="UP000799428">
    <property type="component" value="Unassembled WGS sequence"/>
</dbReference>
<gene>
    <name evidence="2" type="ORF">K504DRAFT_502244</name>
</gene>
<evidence type="ECO:0000313" key="3">
    <source>
        <dbReference type="Proteomes" id="UP000799428"/>
    </source>
</evidence>
<dbReference type="EMBL" id="MU005770">
    <property type="protein sequence ID" value="KAF2709518.1"/>
    <property type="molecule type" value="Genomic_DNA"/>
</dbReference>
<sequence length="767" mass="83191">MISAPFFAQWRKSLFHNQGLKAGSEVTEIPVPSSVLPPVPTFPPPISPTTKVKSKTWATTVTHVPSWPQHAKPLKVRNSISNLYLIGDIVLGILPIYFILLGVAVITLNGKPTKDNAFGPKVEFAIQLGPTLFPIVFAAISGRSMKMYARYLAEKGANISTLELLTASQSVWGTVESQFLMQRLTLVGAHLLFLWALSPLGGQASLRLMSRDDIATNSSTTLRYLSTGPAATAIGLESAWAGNGKAADASVLYNAALLTPHSTKIGPQDIWGNVKIPSMEALSSIHADSEGWIEVPANISTPETYSSLVGIPLINVPTIGLSSFSVEYTYLSVACGGFDPIPYPTASGSYSSPDWAKLNELVVGEFWSNKSDSPSYNPFSPQGIPTSFFIDTTSPWLSSPPGLGNNTNFPRLDGFFGNINQSQLSQKEFSTNRELQYVSLYVTTDAINLYNKAILNMVKCSLGQKHVEAMVGCDKDQCAVQKLRKSLSDTRPESLTGFEHSMVSSGIAKDFPAAIISQYEAGDWISTSNPTERFLSNTSSLPFVQQIAPLETNASFVDLSLIPPEIFSRRLSLVLNTYYQLSSQTMGYFGGLSSNLSNYGPDTLPATDINAYLPSNLSATSHTFSEWWTTFSNEVYSMNYPFIGATTTAKVTTTHEIFVSNNAWIALLFISSSIIFVTGGVALVLKRMTLGPEIFGFVTSMTYDNPYVKLSGGTLGGGTTLDAMERAKLLKDVKVYIGDVRGDEEIGHIAMAAGVPMRKLERGRLYA</sequence>
<keyword evidence="1" id="KW-0472">Membrane</keyword>